<evidence type="ECO:0000256" key="7">
    <source>
        <dbReference type="ARBA" id="ARBA00023163"/>
    </source>
</evidence>
<dbReference type="Pfam" id="PF00320">
    <property type="entry name" value="GATA"/>
    <property type="match status" value="1"/>
</dbReference>
<evidence type="ECO:0000256" key="6">
    <source>
        <dbReference type="ARBA" id="ARBA00023125"/>
    </source>
</evidence>
<dbReference type="PROSITE" id="PS00344">
    <property type="entry name" value="GATA_ZN_FINGER_1"/>
    <property type="match status" value="1"/>
</dbReference>
<keyword evidence="3 9" id="KW-0863">Zinc-finger</keyword>
<dbReference type="PROSITE" id="PS50114">
    <property type="entry name" value="GATA_ZN_FINGER_2"/>
    <property type="match status" value="1"/>
</dbReference>
<evidence type="ECO:0000256" key="5">
    <source>
        <dbReference type="ARBA" id="ARBA00023015"/>
    </source>
</evidence>
<evidence type="ECO:0000256" key="3">
    <source>
        <dbReference type="ARBA" id="ARBA00022771"/>
    </source>
</evidence>
<evidence type="ECO:0000259" key="12">
    <source>
        <dbReference type="PROSITE" id="PS51916"/>
    </source>
</evidence>
<gene>
    <name evidence="14" type="primary">LOC101497335</name>
</gene>
<dbReference type="InterPro" id="IPR028020">
    <property type="entry name" value="ASX_DEUBAD_dom"/>
</dbReference>
<dbReference type="GeneID" id="101497335"/>
<dbReference type="KEGG" id="cam:101497335"/>
<keyword evidence="5" id="KW-0805">Transcription regulation</keyword>
<keyword evidence="6" id="KW-0238">DNA-binding</keyword>
<evidence type="ECO:0000259" key="11">
    <source>
        <dbReference type="PROSITE" id="PS50114"/>
    </source>
</evidence>
<feature type="domain" description="GATA-type" evidence="11">
    <location>
        <begin position="7"/>
        <end position="40"/>
    </location>
</feature>
<dbReference type="STRING" id="3827.A0A1S2YRX8"/>
<dbReference type="CDD" id="cd00202">
    <property type="entry name" value="ZnF_GATA"/>
    <property type="match status" value="1"/>
</dbReference>
<proteinExistence type="predicted"/>
<dbReference type="PROSITE" id="PS51916">
    <property type="entry name" value="DEUBAD"/>
    <property type="match status" value="1"/>
</dbReference>
<dbReference type="PANTHER" id="PTHR46855:SF20">
    <property type="entry name" value="GATA TRANSCRIPTION FACTOR-LIKE PROTEIN"/>
    <property type="match status" value="1"/>
</dbReference>
<dbReference type="eggNOG" id="KOG1601">
    <property type="taxonomic scope" value="Eukaryota"/>
</dbReference>
<dbReference type="InterPro" id="IPR044867">
    <property type="entry name" value="DEUBAD_dom"/>
</dbReference>
<dbReference type="GO" id="GO:0006355">
    <property type="term" value="P:regulation of DNA-templated transcription"/>
    <property type="evidence" value="ECO:0007669"/>
    <property type="project" value="InterPro"/>
</dbReference>
<evidence type="ECO:0000256" key="8">
    <source>
        <dbReference type="ARBA" id="ARBA00023242"/>
    </source>
</evidence>
<feature type="domain" description="DEUBAD" evidence="12">
    <location>
        <begin position="297"/>
        <end position="409"/>
    </location>
</feature>
<dbReference type="SMART" id="SM00401">
    <property type="entry name" value="ZnF_GATA"/>
    <property type="match status" value="1"/>
</dbReference>
<evidence type="ECO:0000256" key="10">
    <source>
        <dbReference type="SAM" id="MobiDB-lite"/>
    </source>
</evidence>
<reference evidence="13" key="1">
    <citation type="journal article" date="2013" name="Nat. Biotechnol.">
        <title>Draft genome sequence of chickpea (Cicer arietinum) provides a resource for trait improvement.</title>
        <authorList>
            <person name="Varshney R.K."/>
            <person name="Song C."/>
            <person name="Saxena R.K."/>
            <person name="Azam S."/>
            <person name="Yu S."/>
            <person name="Sharpe A.G."/>
            <person name="Cannon S."/>
            <person name="Baek J."/>
            <person name="Rosen B.D."/>
            <person name="Tar'an B."/>
            <person name="Millan T."/>
            <person name="Zhang X."/>
            <person name="Ramsay L.D."/>
            <person name="Iwata A."/>
            <person name="Wang Y."/>
            <person name="Nelson W."/>
            <person name="Farmer A.D."/>
            <person name="Gaur P.M."/>
            <person name="Soderlund C."/>
            <person name="Penmetsa R.V."/>
            <person name="Xu C."/>
            <person name="Bharti A.K."/>
            <person name="He W."/>
            <person name="Winter P."/>
            <person name="Zhao S."/>
            <person name="Hane J.K."/>
            <person name="Carrasquilla-Garcia N."/>
            <person name="Condie J.A."/>
            <person name="Upadhyaya H.D."/>
            <person name="Luo M.C."/>
            <person name="Thudi M."/>
            <person name="Gowda C.L."/>
            <person name="Singh N.P."/>
            <person name="Lichtenzveig J."/>
            <person name="Gali K.K."/>
            <person name="Rubio J."/>
            <person name="Nadarajan N."/>
            <person name="Dolezel J."/>
            <person name="Bansal K.C."/>
            <person name="Xu X."/>
            <person name="Edwards D."/>
            <person name="Zhang G."/>
            <person name="Kahl G."/>
            <person name="Gil J."/>
            <person name="Singh K.B."/>
            <person name="Datta S.K."/>
            <person name="Jackson S.A."/>
            <person name="Wang J."/>
            <person name="Cook D.R."/>
        </authorList>
    </citation>
    <scope>NUCLEOTIDE SEQUENCE [LARGE SCALE GENOMIC DNA]</scope>
    <source>
        <strain evidence="13">cv. CDC Frontier</strain>
    </source>
</reference>
<evidence type="ECO:0000256" key="4">
    <source>
        <dbReference type="ARBA" id="ARBA00022833"/>
    </source>
</evidence>
<dbReference type="InterPro" id="IPR013088">
    <property type="entry name" value="Znf_NHR/GATA"/>
</dbReference>
<evidence type="ECO:0000313" key="13">
    <source>
        <dbReference type="Proteomes" id="UP000087171"/>
    </source>
</evidence>
<name>A0A1S2YRX8_CICAR</name>
<reference evidence="14" key="2">
    <citation type="submission" date="2025-08" db="UniProtKB">
        <authorList>
            <consortium name="RefSeq"/>
        </authorList>
    </citation>
    <scope>IDENTIFICATION</scope>
    <source>
        <tissue evidence="14">Etiolated seedlings</tissue>
    </source>
</reference>
<keyword evidence="7" id="KW-0804">Transcription</keyword>
<dbReference type="InterPro" id="IPR000679">
    <property type="entry name" value="Znf_GATA"/>
</dbReference>
<dbReference type="GO" id="GO:0043565">
    <property type="term" value="F:sequence-specific DNA binding"/>
    <property type="evidence" value="ECO:0007669"/>
    <property type="project" value="InterPro"/>
</dbReference>
<evidence type="ECO:0000313" key="14">
    <source>
        <dbReference type="RefSeq" id="XP_004508957.1"/>
    </source>
</evidence>
<accession>A0A1S2YRX8</accession>
<dbReference type="Proteomes" id="UP000087171">
    <property type="component" value="Chromosome Ca7"/>
</dbReference>
<evidence type="ECO:0000256" key="9">
    <source>
        <dbReference type="PROSITE-ProRule" id="PRU00094"/>
    </source>
</evidence>
<dbReference type="AlphaFoldDB" id="A0A1S2YRX8"/>
<comment type="subcellular location">
    <subcellularLocation>
        <location evidence="1">Nucleus</location>
    </subcellularLocation>
</comment>
<dbReference type="GO" id="GO:0008270">
    <property type="term" value="F:zinc ion binding"/>
    <property type="evidence" value="ECO:0007669"/>
    <property type="project" value="UniProtKB-KW"/>
</dbReference>
<keyword evidence="8" id="KW-0539">Nucleus</keyword>
<feature type="region of interest" description="Disordered" evidence="10">
    <location>
        <begin position="518"/>
        <end position="537"/>
    </location>
</feature>
<dbReference type="PaxDb" id="3827-XP_004508957.1"/>
<keyword evidence="2" id="KW-0479">Metal-binding</keyword>
<dbReference type="PANTHER" id="PTHR46855">
    <property type="entry name" value="OSJNBB0038F03.10 PROTEIN"/>
    <property type="match status" value="1"/>
</dbReference>
<keyword evidence="13" id="KW-1185">Reference proteome</keyword>
<dbReference type="InterPro" id="IPR044589">
    <property type="entry name" value="GATA26/27"/>
</dbReference>
<dbReference type="Pfam" id="PF13919">
    <property type="entry name" value="ASXH"/>
    <property type="match status" value="1"/>
</dbReference>
<sequence>MGKQGPCYHCGVTSTPLWRNGPPEKPILCNACGSRWRTKGTLVNYTPLHARSEPLNHEDQRVSRLKIVSLNKNKDVKLVKRKQNHDNAASGELTPEYDQGFQKAVDEDTSNRSSSGSAISNSESCVQFGGADASDLTGPSQSVVWDTVVPSKKRTCAGRMKNSSVEKLTKDLCTILHEQQQSCFSASSEEDLLYESETPMVSVEIGHGSMLIRHPSSIARDEESEASSLSVDNKQCLLNEAYSCYGSIPMFSDCGGMNFSSQGVGKVRNSATGQRMQQEQLKRDKSQLEKLEVLGNHDSPLCLIDLNDVVNYEEFSRNLTYEEQQQLLKYLPVVDTAKLPDSLKIMFDSFQFKEDLTYFQKLLGEGVLDFSLLEANLEECKTLKRLALSNLSKSKWVEHYNSLKRAGKCNDMESPAVASSNVANVKRLRVSQNQNLTESKTTMRSPKRVIIKAGFGGKEVVDGSSISPQRLFALPRNGGLHMLDSSNFVDESSDQDLLLEFPSNNSFPQAELLLPTSSLVPQHSTSSSSVYSHVTRP</sequence>
<dbReference type="Gene3D" id="3.30.50.10">
    <property type="entry name" value="Erythroid Transcription Factor GATA-1, subunit A"/>
    <property type="match status" value="1"/>
</dbReference>
<feature type="region of interest" description="Disordered" evidence="10">
    <location>
        <begin position="79"/>
        <end position="98"/>
    </location>
</feature>
<organism evidence="13 14">
    <name type="scientific">Cicer arietinum</name>
    <name type="common">Chickpea</name>
    <name type="synonym">Garbanzo</name>
    <dbReference type="NCBI Taxonomy" id="3827"/>
    <lineage>
        <taxon>Eukaryota</taxon>
        <taxon>Viridiplantae</taxon>
        <taxon>Streptophyta</taxon>
        <taxon>Embryophyta</taxon>
        <taxon>Tracheophyta</taxon>
        <taxon>Spermatophyta</taxon>
        <taxon>Magnoliopsida</taxon>
        <taxon>eudicotyledons</taxon>
        <taxon>Gunneridae</taxon>
        <taxon>Pentapetalae</taxon>
        <taxon>rosids</taxon>
        <taxon>fabids</taxon>
        <taxon>Fabales</taxon>
        <taxon>Fabaceae</taxon>
        <taxon>Papilionoideae</taxon>
        <taxon>50 kb inversion clade</taxon>
        <taxon>NPAAA clade</taxon>
        <taxon>Hologalegina</taxon>
        <taxon>IRL clade</taxon>
        <taxon>Cicereae</taxon>
        <taxon>Cicer</taxon>
    </lineage>
</organism>
<dbReference type="SUPFAM" id="SSF57716">
    <property type="entry name" value="Glucocorticoid receptor-like (DNA-binding domain)"/>
    <property type="match status" value="1"/>
</dbReference>
<keyword evidence="4" id="KW-0862">Zinc</keyword>
<evidence type="ECO:0000256" key="1">
    <source>
        <dbReference type="ARBA" id="ARBA00004123"/>
    </source>
</evidence>
<evidence type="ECO:0000256" key="2">
    <source>
        <dbReference type="ARBA" id="ARBA00022723"/>
    </source>
</evidence>
<dbReference type="RefSeq" id="XP_004508957.1">
    <property type="nucleotide sequence ID" value="XM_004508900.3"/>
</dbReference>
<dbReference type="OrthoDB" id="515401at2759"/>
<dbReference type="GO" id="GO:0005634">
    <property type="term" value="C:nucleus"/>
    <property type="evidence" value="ECO:0007669"/>
    <property type="project" value="UniProtKB-SubCell"/>
</dbReference>
<protein>
    <submittedName>
        <fullName evidence="14">GATA transcription factor 26-like</fullName>
    </submittedName>
</protein>